<dbReference type="SMART" id="SM00086">
    <property type="entry name" value="PAC"/>
    <property type="match status" value="1"/>
</dbReference>
<dbReference type="InterPro" id="IPR000700">
    <property type="entry name" value="PAS-assoc_C"/>
</dbReference>
<evidence type="ECO:0000259" key="3">
    <source>
        <dbReference type="PROSITE" id="PS50883"/>
    </source>
</evidence>
<evidence type="ECO:0000313" key="5">
    <source>
        <dbReference type="EMBL" id="QBG36883.1"/>
    </source>
</evidence>
<dbReference type="Proteomes" id="UP000290244">
    <property type="component" value="Chromosome"/>
</dbReference>
<dbReference type="CDD" id="cd01949">
    <property type="entry name" value="GGDEF"/>
    <property type="match status" value="1"/>
</dbReference>
<dbReference type="InterPro" id="IPR029787">
    <property type="entry name" value="Nucleotide_cyclase"/>
</dbReference>
<protein>
    <submittedName>
        <fullName evidence="5">GGDEF and EAL domain-containing protein</fullName>
    </submittedName>
</protein>
<dbReference type="InterPro" id="IPR035965">
    <property type="entry name" value="PAS-like_dom_sf"/>
</dbReference>
<evidence type="ECO:0000313" key="6">
    <source>
        <dbReference type="Proteomes" id="UP000290244"/>
    </source>
</evidence>
<dbReference type="InterPro" id="IPR000014">
    <property type="entry name" value="PAS"/>
</dbReference>
<dbReference type="PANTHER" id="PTHR44757">
    <property type="entry name" value="DIGUANYLATE CYCLASE DGCP"/>
    <property type="match status" value="1"/>
</dbReference>
<dbReference type="InterPro" id="IPR000160">
    <property type="entry name" value="GGDEF_dom"/>
</dbReference>
<dbReference type="Gene3D" id="3.20.20.450">
    <property type="entry name" value="EAL domain"/>
    <property type="match status" value="1"/>
</dbReference>
<gene>
    <name evidence="5" type="ORF">EMK97_14725</name>
</gene>
<dbReference type="SMART" id="SM00267">
    <property type="entry name" value="GGDEF"/>
    <property type="match status" value="1"/>
</dbReference>
<dbReference type="InterPro" id="IPR052155">
    <property type="entry name" value="Biofilm_reg_signaling"/>
</dbReference>
<accession>A0A4P6P5V7</accession>
<dbReference type="OrthoDB" id="1316910at2"/>
<dbReference type="SMART" id="SM00091">
    <property type="entry name" value="PAS"/>
    <property type="match status" value="2"/>
</dbReference>
<reference evidence="5 6" key="1">
    <citation type="submission" date="2018-12" db="EMBL/GenBank/DDBJ databases">
        <title>Complete genome of Litorilituus sediminis.</title>
        <authorList>
            <person name="Liu A."/>
            <person name="Rong J."/>
        </authorList>
    </citation>
    <scope>NUCLEOTIDE SEQUENCE [LARGE SCALE GENOMIC DNA]</scope>
    <source>
        <strain evidence="5 6">JCM 17549</strain>
    </source>
</reference>
<dbReference type="Pfam" id="PF00990">
    <property type="entry name" value="GGDEF"/>
    <property type="match status" value="1"/>
</dbReference>
<dbReference type="Gene3D" id="3.30.70.270">
    <property type="match status" value="1"/>
</dbReference>
<dbReference type="InterPro" id="IPR043128">
    <property type="entry name" value="Rev_trsase/Diguanyl_cyclase"/>
</dbReference>
<dbReference type="PROSITE" id="PS50883">
    <property type="entry name" value="EAL"/>
    <property type="match status" value="1"/>
</dbReference>
<dbReference type="EMBL" id="CP034759">
    <property type="protein sequence ID" value="QBG36883.1"/>
    <property type="molecule type" value="Genomic_DNA"/>
</dbReference>
<dbReference type="InterPro" id="IPR001610">
    <property type="entry name" value="PAC"/>
</dbReference>
<dbReference type="Pfam" id="PF00563">
    <property type="entry name" value="EAL"/>
    <property type="match status" value="1"/>
</dbReference>
<dbReference type="SUPFAM" id="SSF55073">
    <property type="entry name" value="Nucleotide cyclase"/>
    <property type="match status" value="1"/>
</dbReference>
<dbReference type="AlphaFoldDB" id="A0A4P6P5V7"/>
<dbReference type="NCBIfam" id="TIGR00254">
    <property type="entry name" value="GGDEF"/>
    <property type="match status" value="1"/>
</dbReference>
<organism evidence="5 6">
    <name type="scientific">Litorilituus sediminis</name>
    <dbReference type="NCBI Taxonomy" id="718192"/>
    <lineage>
        <taxon>Bacteria</taxon>
        <taxon>Pseudomonadati</taxon>
        <taxon>Pseudomonadota</taxon>
        <taxon>Gammaproteobacteria</taxon>
        <taxon>Alteromonadales</taxon>
        <taxon>Colwelliaceae</taxon>
        <taxon>Litorilituus</taxon>
    </lineage>
</organism>
<name>A0A4P6P5V7_9GAMM</name>
<feature type="domain" description="EAL" evidence="3">
    <location>
        <begin position="415"/>
        <end position="669"/>
    </location>
</feature>
<feature type="domain" description="GGDEF" evidence="4">
    <location>
        <begin position="273"/>
        <end position="406"/>
    </location>
</feature>
<dbReference type="Pfam" id="PF13426">
    <property type="entry name" value="PAS_9"/>
    <property type="match status" value="2"/>
</dbReference>
<feature type="domain" description="PAC" evidence="2">
    <location>
        <begin position="189"/>
        <end position="241"/>
    </location>
</feature>
<dbReference type="PROSITE" id="PS50113">
    <property type="entry name" value="PAC"/>
    <property type="match status" value="1"/>
</dbReference>
<dbReference type="CDD" id="cd01948">
    <property type="entry name" value="EAL"/>
    <property type="match status" value="1"/>
</dbReference>
<dbReference type="PANTHER" id="PTHR44757:SF2">
    <property type="entry name" value="BIOFILM ARCHITECTURE MAINTENANCE PROTEIN MBAA"/>
    <property type="match status" value="1"/>
</dbReference>
<evidence type="ECO:0000259" key="4">
    <source>
        <dbReference type="PROSITE" id="PS50887"/>
    </source>
</evidence>
<keyword evidence="6" id="KW-1185">Reference proteome</keyword>
<evidence type="ECO:0000259" key="1">
    <source>
        <dbReference type="PROSITE" id="PS50112"/>
    </source>
</evidence>
<dbReference type="NCBIfam" id="TIGR00229">
    <property type="entry name" value="sensory_box"/>
    <property type="match status" value="1"/>
</dbReference>
<dbReference type="Gene3D" id="3.30.450.20">
    <property type="entry name" value="PAS domain"/>
    <property type="match status" value="1"/>
</dbReference>
<dbReference type="SUPFAM" id="SSF55785">
    <property type="entry name" value="PYP-like sensor domain (PAS domain)"/>
    <property type="match status" value="1"/>
</dbReference>
<dbReference type="PROSITE" id="PS50112">
    <property type="entry name" value="PAS"/>
    <property type="match status" value="1"/>
</dbReference>
<dbReference type="PROSITE" id="PS50887">
    <property type="entry name" value="GGDEF"/>
    <property type="match status" value="1"/>
</dbReference>
<feature type="domain" description="PAS" evidence="1">
    <location>
        <begin position="116"/>
        <end position="162"/>
    </location>
</feature>
<dbReference type="InterPro" id="IPR001633">
    <property type="entry name" value="EAL_dom"/>
</dbReference>
<dbReference type="RefSeq" id="WP_130603460.1">
    <property type="nucleotide sequence ID" value="NZ_CP034759.1"/>
</dbReference>
<sequence>MSLLSTAVAAELSAGVVTIDAEHNIVDINQQLLAMSFFNRAELLNENITFLDDNFLTTLKSQSKGFAFGHYFSSLTRKDADKLPVEVCFFTQQIAQKAYILLVFKVSNLPEQAKFSFSISEQIFNQSNEAIVITNADGIIQTVNHSFYKITGYTELEVIGKTPAILNSGKQDKYFYQSFWRELKSKGHWQGEIWNKRKNGDIYPEWLNISSIRDKHQHITHYIAQFTDISARKKTEEERHFQAYHDSLTSLPNRYLLFERLKHLCSLHHSSPVHFAVLFCDLDRFKVINDTLGHDVGDALLQSVAQRFEAKLRNNDLIARSGGDEFIVVIEGEKALSNIDKICQQILLLFEAPFQTKFGEFKIGISIGVSQFAKDSYDIRELISFADVAMSKVKNSGGNHYSLFDAREKAKITQRLELEAEISTAIANKNFEVWYQPQINTLTHEVYGIECLLRWNHPTQGMIGPDLFIPIAEASGAIKELGSFVLETACKQLRQWRINNIFTGIMAINVSLRQFERNDLLAQVRETLIKEMIPGDAIELEVTESVFSEGNCHHSPILSAIRGLGVKVAIDDFGTGYSSLQRLKNMPIDNVKIDKCFVNRIVYSRKDEAIIQALILLSKTFNVSLIAEGVETKQQAKKLTKLGCFNQQGYFYSKPLPAEQFELWLTNYHKECQLSKFGEKNEAYD</sequence>
<dbReference type="SUPFAM" id="SSF141868">
    <property type="entry name" value="EAL domain-like"/>
    <property type="match status" value="1"/>
</dbReference>
<dbReference type="InterPro" id="IPR035919">
    <property type="entry name" value="EAL_sf"/>
</dbReference>
<proteinExistence type="predicted"/>
<dbReference type="KEGG" id="lsd:EMK97_14725"/>
<dbReference type="CDD" id="cd00130">
    <property type="entry name" value="PAS"/>
    <property type="match status" value="1"/>
</dbReference>
<evidence type="ECO:0000259" key="2">
    <source>
        <dbReference type="PROSITE" id="PS50113"/>
    </source>
</evidence>
<dbReference type="SMART" id="SM00052">
    <property type="entry name" value="EAL"/>
    <property type="match status" value="1"/>
</dbReference>